<evidence type="ECO:0000256" key="3">
    <source>
        <dbReference type="ARBA" id="ARBA00023004"/>
    </source>
</evidence>
<dbReference type="Gene3D" id="2.102.10.10">
    <property type="entry name" value="Rieske [2Fe-2S] iron-sulphur domain"/>
    <property type="match status" value="1"/>
</dbReference>
<evidence type="ECO:0000313" key="6">
    <source>
        <dbReference type="EMBL" id="KRO31211.1"/>
    </source>
</evidence>
<organism evidence="6 7">
    <name type="scientific">Actinobacteria bacterium BACL2 MAG-120802-bin41</name>
    <dbReference type="NCBI Taxonomy" id="1655568"/>
    <lineage>
        <taxon>Bacteria</taxon>
        <taxon>Bacillati</taxon>
        <taxon>Actinomycetota</taxon>
        <taxon>Actinomycetes</taxon>
        <taxon>Actinomycetes incertae sedis</taxon>
        <taxon>ac1 cluster</taxon>
    </lineage>
</organism>
<keyword evidence="1" id="KW-0001">2Fe-2S</keyword>
<dbReference type="GO" id="GO:0016705">
    <property type="term" value="F:oxidoreductase activity, acting on paired donors, with incorporation or reduction of molecular oxygen"/>
    <property type="evidence" value="ECO:0007669"/>
    <property type="project" value="UniProtKB-ARBA"/>
</dbReference>
<gene>
    <name evidence="6" type="ORF">ABR60_04875</name>
</gene>
<keyword evidence="2" id="KW-0479">Metal-binding</keyword>
<evidence type="ECO:0000256" key="1">
    <source>
        <dbReference type="ARBA" id="ARBA00022714"/>
    </source>
</evidence>
<dbReference type="EMBL" id="LIAS01000012">
    <property type="protein sequence ID" value="KRO31211.1"/>
    <property type="molecule type" value="Genomic_DNA"/>
</dbReference>
<protein>
    <recommendedName>
        <fullName evidence="5">Rieske domain-containing protein</fullName>
    </recommendedName>
</protein>
<sequence length="141" mass="14855">MDSEKNVSRRAVLCGLAVLTLGLIPENAIAASGVKVLANGKVVVNLSKNPALKKVGGVVQFTNNKGIDIALVRTGKGVKAFRALNLACTHQGYPLRREGEKWVCDNHLANFSLAGAVTKGPAESNLQNIPLKATKKKITVG</sequence>
<proteinExistence type="predicted"/>
<name>A0A0R2P362_9ACTN</name>
<reference evidence="6 7" key="1">
    <citation type="submission" date="2015-10" db="EMBL/GenBank/DDBJ databases">
        <title>Metagenome-Assembled Genomes uncover a global brackish microbiome.</title>
        <authorList>
            <person name="Hugerth L.W."/>
            <person name="Larsson J."/>
            <person name="Alneberg J."/>
            <person name="Lindh M.V."/>
            <person name="Legrand C."/>
            <person name="Pinhassi J."/>
            <person name="Andersson A.F."/>
        </authorList>
    </citation>
    <scope>NUCLEOTIDE SEQUENCE [LARGE SCALE GENOMIC DNA]</scope>
    <source>
        <strain evidence="6">BACL2 MAG-120802-bin41</strain>
    </source>
</reference>
<evidence type="ECO:0000313" key="7">
    <source>
        <dbReference type="Proteomes" id="UP000053941"/>
    </source>
</evidence>
<comment type="caution">
    <text evidence="6">The sequence shown here is derived from an EMBL/GenBank/DDBJ whole genome shotgun (WGS) entry which is preliminary data.</text>
</comment>
<dbReference type="SUPFAM" id="SSF50022">
    <property type="entry name" value="ISP domain"/>
    <property type="match status" value="1"/>
</dbReference>
<accession>A0A0R2P362</accession>
<dbReference type="AlphaFoldDB" id="A0A0R2P362"/>
<dbReference type="GO" id="GO:0004497">
    <property type="term" value="F:monooxygenase activity"/>
    <property type="evidence" value="ECO:0007669"/>
    <property type="project" value="UniProtKB-ARBA"/>
</dbReference>
<dbReference type="Proteomes" id="UP000053941">
    <property type="component" value="Unassembled WGS sequence"/>
</dbReference>
<evidence type="ECO:0000256" key="2">
    <source>
        <dbReference type="ARBA" id="ARBA00022723"/>
    </source>
</evidence>
<feature type="domain" description="Rieske" evidence="5">
    <location>
        <begin position="41"/>
        <end position="140"/>
    </location>
</feature>
<dbReference type="PROSITE" id="PS51296">
    <property type="entry name" value="RIESKE"/>
    <property type="match status" value="1"/>
</dbReference>
<evidence type="ECO:0000256" key="4">
    <source>
        <dbReference type="ARBA" id="ARBA00023014"/>
    </source>
</evidence>
<dbReference type="GO" id="GO:0051537">
    <property type="term" value="F:2 iron, 2 sulfur cluster binding"/>
    <property type="evidence" value="ECO:0007669"/>
    <property type="project" value="UniProtKB-KW"/>
</dbReference>
<dbReference type="InterPro" id="IPR036922">
    <property type="entry name" value="Rieske_2Fe-2S_sf"/>
</dbReference>
<dbReference type="InterPro" id="IPR017941">
    <property type="entry name" value="Rieske_2Fe-2S"/>
</dbReference>
<evidence type="ECO:0000259" key="5">
    <source>
        <dbReference type="PROSITE" id="PS51296"/>
    </source>
</evidence>
<dbReference type="Pfam" id="PF00355">
    <property type="entry name" value="Rieske"/>
    <property type="match status" value="1"/>
</dbReference>
<dbReference type="GO" id="GO:0046872">
    <property type="term" value="F:metal ion binding"/>
    <property type="evidence" value="ECO:0007669"/>
    <property type="project" value="UniProtKB-KW"/>
</dbReference>
<keyword evidence="4" id="KW-0411">Iron-sulfur</keyword>
<keyword evidence="3" id="KW-0408">Iron</keyword>